<gene>
    <name evidence="1" type="ORF">DPMN_053530</name>
</gene>
<name>A0A9D4CMS9_DREPO</name>
<reference evidence="1" key="1">
    <citation type="journal article" date="2019" name="bioRxiv">
        <title>The Genome of the Zebra Mussel, Dreissena polymorpha: A Resource for Invasive Species Research.</title>
        <authorList>
            <person name="McCartney M.A."/>
            <person name="Auch B."/>
            <person name="Kono T."/>
            <person name="Mallez S."/>
            <person name="Zhang Y."/>
            <person name="Obille A."/>
            <person name="Becker A."/>
            <person name="Abrahante J.E."/>
            <person name="Garbe J."/>
            <person name="Badalamenti J.P."/>
            <person name="Herman A."/>
            <person name="Mangelson H."/>
            <person name="Liachko I."/>
            <person name="Sullivan S."/>
            <person name="Sone E.D."/>
            <person name="Koren S."/>
            <person name="Silverstein K.A.T."/>
            <person name="Beckman K.B."/>
            <person name="Gohl D.M."/>
        </authorList>
    </citation>
    <scope>NUCLEOTIDE SEQUENCE</scope>
    <source>
        <strain evidence="1">Duluth1</strain>
        <tissue evidence="1">Whole animal</tissue>
    </source>
</reference>
<accession>A0A9D4CMS9</accession>
<organism evidence="1 2">
    <name type="scientific">Dreissena polymorpha</name>
    <name type="common">Zebra mussel</name>
    <name type="synonym">Mytilus polymorpha</name>
    <dbReference type="NCBI Taxonomy" id="45954"/>
    <lineage>
        <taxon>Eukaryota</taxon>
        <taxon>Metazoa</taxon>
        <taxon>Spiralia</taxon>
        <taxon>Lophotrochozoa</taxon>
        <taxon>Mollusca</taxon>
        <taxon>Bivalvia</taxon>
        <taxon>Autobranchia</taxon>
        <taxon>Heteroconchia</taxon>
        <taxon>Euheterodonta</taxon>
        <taxon>Imparidentia</taxon>
        <taxon>Neoheterodontei</taxon>
        <taxon>Myida</taxon>
        <taxon>Dreissenoidea</taxon>
        <taxon>Dreissenidae</taxon>
        <taxon>Dreissena</taxon>
    </lineage>
</organism>
<keyword evidence="2" id="KW-1185">Reference proteome</keyword>
<dbReference type="Proteomes" id="UP000828390">
    <property type="component" value="Unassembled WGS sequence"/>
</dbReference>
<protein>
    <submittedName>
        <fullName evidence="1">Uncharacterized protein</fullName>
    </submittedName>
</protein>
<comment type="caution">
    <text evidence="1">The sequence shown here is derived from an EMBL/GenBank/DDBJ whole genome shotgun (WGS) entry which is preliminary data.</text>
</comment>
<sequence length="85" mass="9481">MSTVVVWLGRFMTNVYSGGVAGQGNPTLDLLVGSSELYQLSYVFIMIRDLTFLVEIATHSQYIDGVCTQVLDVHVRVEFCTNFTL</sequence>
<reference evidence="1" key="2">
    <citation type="submission" date="2020-11" db="EMBL/GenBank/DDBJ databases">
        <authorList>
            <person name="McCartney M.A."/>
            <person name="Auch B."/>
            <person name="Kono T."/>
            <person name="Mallez S."/>
            <person name="Becker A."/>
            <person name="Gohl D.M."/>
            <person name="Silverstein K.A.T."/>
            <person name="Koren S."/>
            <person name="Bechman K.B."/>
            <person name="Herman A."/>
            <person name="Abrahante J.E."/>
            <person name="Garbe J."/>
        </authorList>
    </citation>
    <scope>NUCLEOTIDE SEQUENCE</scope>
    <source>
        <strain evidence="1">Duluth1</strain>
        <tissue evidence="1">Whole animal</tissue>
    </source>
</reference>
<evidence type="ECO:0000313" key="1">
    <source>
        <dbReference type="EMBL" id="KAH3727591.1"/>
    </source>
</evidence>
<proteinExistence type="predicted"/>
<evidence type="ECO:0000313" key="2">
    <source>
        <dbReference type="Proteomes" id="UP000828390"/>
    </source>
</evidence>
<dbReference type="EMBL" id="JAIWYP010000012">
    <property type="protein sequence ID" value="KAH3727591.1"/>
    <property type="molecule type" value="Genomic_DNA"/>
</dbReference>
<dbReference type="AlphaFoldDB" id="A0A9D4CMS9"/>